<feature type="compositionally biased region" description="Basic and acidic residues" evidence="7">
    <location>
        <begin position="451"/>
        <end position="527"/>
    </location>
</feature>
<evidence type="ECO:0000256" key="7">
    <source>
        <dbReference type="SAM" id="MobiDB-lite"/>
    </source>
</evidence>
<evidence type="ECO:0000256" key="4">
    <source>
        <dbReference type="ARBA" id="ARBA00022728"/>
    </source>
</evidence>
<keyword evidence="6" id="KW-0539">Nucleus</keyword>
<dbReference type="Proteomes" id="UP000823872">
    <property type="component" value="Chromosome C1"/>
</dbReference>
<feature type="region of interest" description="Disordered" evidence="7">
    <location>
        <begin position="1"/>
        <end position="39"/>
    </location>
</feature>
<keyword evidence="3" id="KW-0507">mRNA processing</keyword>
<name>A0ABI7Z9R3_FELCA</name>
<keyword evidence="4" id="KW-0747">Spliceosome</keyword>
<feature type="compositionally biased region" description="Basic and acidic residues" evidence="7">
    <location>
        <begin position="557"/>
        <end position="574"/>
    </location>
</feature>
<feature type="compositionally biased region" description="Basic and acidic residues" evidence="7">
    <location>
        <begin position="586"/>
        <end position="601"/>
    </location>
</feature>
<dbReference type="Pfam" id="PF03371">
    <property type="entry name" value="PRP38"/>
    <property type="match status" value="2"/>
</dbReference>
<evidence type="ECO:0000256" key="3">
    <source>
        <dbReference type="ARBA" id="ARBA00022664"/>
    </source>
</evidence>
<evidence type="ECO:0000313" key="8">
    <source>
        <dbReference type="Ensembl" id="ENSFCTP00005043922.1"/>
    </source>
</evidence>
<reference evidence="8 9" key="1">
    <citation type="submission" date="2021-02" db="EMBL/GenBank/DDBJ databases">
        <title>Safari Cat Assemblies.</title>
        <authorList>
            <person name="Bredemeyer K.R."/>
            <person name="Murphy W.J."/>
        </authorList>
    </citation>
    <scope>NUCLEOTIDE SEQUENCE [LARGE SCALE GENOMIC DNA]</scope>
</reference>
<comment type="similarity">
    <text evidence="2">Belongs to the PRP38 family.</text>
</comment>
<feature type="compositionally biased region" description="Basic residues" evidence="7">
    <location>
        <begin position="602"/>
        <end position="616"/>
    </location>
</feature>
<dbReference type="PANTHER" id="PTHR23142">
    <property type="entry name" value="PRE-MRNA-SPLICING FACTOR 38A-RELATED"/>
    <property type="match status" value="1"/>
</dbReference>
<evidence type="ECO:0000256" key="5">
    <source>
        <dbReference type="ARBA" id="ARBA00023187"/>
    </source>
</evidence>
<organism evidence="8 9">
    <name type="scientific">Felis catus</name>
    <name type="common">Cat</name>
    <name type="synonym">Felis silvestris catus</name>
    <dbReference type="NCBI Taxonomy" id="9685"/>
    <lineage>
        <taxon>Eukaryota</taxon>
        <taxon>Metazoa</taxon>
        <taxon>Chordata</taxon>
        <taxon>Craniata</taxon>
        <taxon>Vertebrata</taxon>
        <taxon>Euteleostomi</taxon>
        <taxon>Mammalia</taxon>
        <taxon>Eutheria</taxon>
        <taxon>Laurasiatheria</taxon>
        <taxon>Carnivora</taxon>
        <taxon>Feliformia</taxon>
        <taxon>Felidae</taxon>
        <taxon>Felinae</taxon>
        <taxon>Felis</taxon>
    </lineage>
</organism>
<reference evidence="8" key="3">
    <citation type="submission" date="2025-09" db="UniProtKB">
        <authorList>
            <consortium name="Ensembl"/>
        </authorList>
    </citation>
    <scope>IDENTIFICATION</scope>
    <source>
        <strain evidence="8">breed Abyssinian</strain>
    </source>
</reference>
<feature type="compositionally biased region" description="Basic residues" evidence="7">
    <location>
        <begin position="528"/>
        <end position="556"/>
    </location>
</feature>
<evidence type="ECO:0000256" key="6">
    <source>
        <dbReference type="ARBA" id="ARBA00023242"/>
    </source>
</evidence>
<feature type="compositionally biased region" description="Low complexity" evidence="7">
    <location>
        <begin position="17"/>
        <end position="29"/>
    </location>
</feature>
<dbReference type="InterPro" id="IPR005037">
    <property type="entry name" value="PRP38"/>
</dbReference>
<accession>A0ABI7Z9R3</accession>
<keyword evidence="9" id="KW-1185">Reference proteome</keyword>
<feature type="compositionally biased region" description="Basic residues" evidence="7">
    <location>
        <begin position="361"/>
        <end position="389"/>
    </location>
</feature>
<reference evidence="8" key="2">
    <citation type="submission" date="2025-08" db="UniProtKB">
        <authorList>
            <consortium name="Ensembl"/>
        </authorList>
    </citation>
    <scope>IDENTIFICATION</scope>
    <source>
        <strain evidence="8">breed Abyssinian</strain>
    </source>
</reference>
<feature type="region of interest" description="Disordered" evidence="7">
    <location>
        <begin position="334"/>
        <end position="652"/>
    </location>
</feature>
<comment type="subcellular location">
    <subcellularLocation>
        <location evidence="1">Nucleus</location>
    </subcellularLocation>
</comment>
<feature type="compositionally biased region" description="Basic and acidic residues" evidence="7">
    <location>
        <begin position="617"/>
        <end position="652"/>
    </location>
</feature>
<evidence type="ECO:0000256" key="1">
    <source>
        <dbReference type="ARBA" id="ARBA00004123"/>
    </source>
</evidence>
<dbReference type="GeneTree" id="ENSGT00730000111085"/>
<feature type="compositionally biased region" description="Polar residues" evidence="7">
    <location>
        <begin position="1"/>
        <end position="16"/>
    </location>
</feature>
<gene>
    <name evidence="8" type="primary">PRPF38B</name>
</gene>
<keyword evidence="5" id="KW-0508">mRNA splicing</keyword>
<proteinExistence type="inferred from homology"/>
<feature type="compositionally biased region" description="Basic and acidic residues" evidence="7">
    <location>
        <begin position="348"/>
        <end position="360"/>
    </location>
</feature>
<sequence length="652" mass="76366">MANNSPALTGNSQPQHQAAAAAAQQQQQQCGGGGATKPAVSGKQGNVLPLWGNEKTMNLNPMILTNILSSPYFKVQLYELKTYHEVVDEIYFKIFRAGRARRYRTLLPQPPAHPWGELDGRVEKSNHPLQFTALRLFFLTCVYSAPTCWCFSRSPWARACIDYSVGLVLVFSIRSRQGNGLTQSCSEARSSPGSQVEVTHVEPWEKGSRKTAGQTGMCGGVRGVGTGGIVSTAFCLLYKLFTLKLTRKQVMGLITHTDSPYIRALGFMYIRYTQPPTDLWDWFESFLDDEEDLDVKAGGGCVMTIGEMLRSFLTKLEWFSTLFPRIPVPVQKNIDQQIKTRPRKIKKDGKEGAEEIDRHVERRRSRSPRRSLSPRRSPRRSRSRSHHREGHGSSSFDRELEREKERQRLEREAKEREKERRRSRSIDRGLERRRSSRSRERHRSRSRSRDRKGDRRDRDREREKENERGRRRDRDYDKERGNDREKERERSRERSKERRSRGEVEEKKHKEDKDDRRHRDDKKDSKKEKKHSRSRSRERKHRSRSRSRNAGKRSRSRSKEKSSKHKNESKEKSNKRSRSGSQGRTDSVEKSRKREHSPSKEKSRKRSRSKERSHKRDHSDSKDQSDKHDRRRSQSIEPESQEKQHKNKDETV</sequence>
<feature type="compositionally biased region" description="Basic and acidic residues" evidence="7">
    <location>
        <begin position="396"/>
        <end position="433"/>
    </location>
</feature>
<evidence type="ECO:0000313" key="9">
    <source>
        <dbReference type="Proteomes" id="UP000823872"/>
    </source>
</evidence>
<evidence type="ECO:0000256" key="2">
    <source>
        <dbReference type="ARBA" id="ARBA00006164"/>
    </source>
</evidence>
<feature type="compositionally biased region" description="Basic residues" evidence="7">
    <location>
        <begin position="434"/>
        <end position="450"/>
    </location>
</feature>
<dbReference type="Ensembl" id="ENSFCTT00005059796.1">
    <property type="protein sequence ID" value="ENSFCTP00005043922.1"/>
    <property type="gene ID" value="ENSFCTG00005020811.1"/>
</dbReference>
<protein>
    <submittedName>
        <fullName evidence="8">Pre-mRNA processing factor 38B</fullName>
    </submittedName>
</protein>